<organism evidence="2 3">
    <name type="scientific">Mucilaginibacter achroorhodeus</name>
    <dbReference type="NCBI Taxonomy" id="2599294"/>
    <lineage>
        <taxon>Bacteria</taxon>
        <taxon>Pseudomonadati</taxon>
        <taxon>Bacteroidota</taxon>
        <taxon>Sphingobacteriia</taxon>
        <taxon>Sphingobacteriales</taxon>
        <taxon>Sphingobacteriaceae</taxon>
        <taxon>Mucilaginibacter</taxon>
    </lineage>
</organism>
<accession>A0A563TYC9</accession>
<protein>
    <submittedName>
        <fullName evidence="2">Uncharacterized protein</fullName>
    </submittedName>
</protein>
<keyword evidence="1" id="KW-0175">Coiled coil</keyword>
<evidence type="ECO:0000313" key="3">
    <source>
        <dbReference type="Proteomes" id="UP000318010"/>
    </source>
</evidence>
<evidence type="ECO:0000313" key="2">
    <source>
        <dbReference type="EMBL" id="TWR24346.1"/>
    </source>
</evidence>
<reference evidence="2 3" key="1">
    <citation type="submission" date="2019-07" db="EMBL/GenBank/DDBJ databases">
        <authorList>
            <person name="Kim J."/>
        </authorList>
    </citation>
    <scope>NUCLEOTIDE SEQUENCE [LARGE SCALE GENOMIC DNA]</scope>
    <source>
        <strain evidence="2 3">MJ1a</strain>
    </source>
</reference>
<dbReference type="Proteomes" id="UP000318010">
    <property type="component" value="Unassembled WGS sequence"/>
</dbReference>
<dbReference type="AlphaFoldDB" id="A0A563TYC9"/>
<dbReference type="OrthoDB" id="711196at2"/>
<sequence length="102" mass="11310">MNSIKALLIRHDRELCGLSFRSLASKHGIPASTIHKMLSKKEAEEPLCGAGGSRSEQSEIALLKAQLRKEQLKNELLNNMLDIASKELGVDIRKKSGTRRSK</sequence>
<evidence type="ECO:0000256" key="1">
    <source>
        <dbReference type="SAM" id="Coils"/>
    </source>
</evidence>
<dbReference type="RefSeq" id="WP_146273223.1">
    <property type="nucleotide sequence ID" value="NZ_VOEI01000007.1"/>
</dbReference>
<gene>
    <name evidence="2" type="ORF">FPZ42_17895</name>
</gene>
<feature type="coiled-coil region" evidence="1">
    <location>
        <begin position="55"/>
        <end position="87"/>
    </location>
</feature>
<comment type="caution">
    <text evidence="2">The sequence shown here is derived from an EMBL/GenBank/DDBJ whole genome shotgun (WGS) entry which is preliminary data.</text>
</comment>
<keyword evidence="3" id="KW-1185">Reference proteome</keyword>
<proteinExistence type="predicted"/>
<name>A0A563TYC9_9SPHI</name>
<dbReference type="EMBL" id="VOEI01000007">
    <property type="protein sequence ID" value="TWR24346.1"/>
    <property type="molecule type" value="Genomic_DNA"/>
</dbReference>